<feature type="domain" description="ABC transporter" evidence="6">
    <location>
        <begin position="6"/>
        <end position="243"/>
    </location>
</feature>
<dbReference type="GO" id="GO:0005524">
    <property type="term" value="F:ATP binding"/>
    <property type="evidence" value="ECO:0007669"/>
    <property type="project" value="UniProtKB-KW"/>
</dbReference>
<sequence length="532" mass="58548">MSIISVKSLDVFLGFKKVPVLRNISFTLKKGEALLVVGPTGSGKTTLLQTLSGVIPELVYGHVTGEINIAGHNPKEEGLRGLAGDVGIVFQDPEAQVVMDTVFEEVAFPLENLLYGRDRIIERVNRSLEVTGLSQYSSEETDTLSTGLKQRLAIASALSYEPKVLLLDEPTAHIDPKSAREIYSIVKAYKDSGGTLVIVEHRLEYIEGIIDKILFIRGGEGILCRTFDELVKLVGLESLIEAGVWLPRNLLGKLTRDAPVVRSGQVQSGAPTVRAERLSVTIDGRTILEGVSFRAREGEIIAVVGPNGSGKTTLLKTVAGFTKYTGELSVMGGSPNYRKVAFATQVPELQFTERTVLEEVASPLLLRGFSKSKAMKTAVKELEKRGLAHLSNRLLYELSQGEKRLISLLEVELLDRKIYLLDEPTFGLDLRNTLNVLKWVERLAKSGKTILLVTHDSWVLPLIQSRIIGLSKGRVVFQGTLPELLLSRNIWRELAFLPPSELSNASGLGEAQELINSYRSRVEAIYGFFEKT</sequence>
<accession>A0A7L9FG00</accession>
<proteinExistence type="predicted"/>
<dbReference type="EMBL" id="CP062310">
    <property type="protein sequence ID" value="QOJ78541.1"/>
    <property type="molecule type" value="Genomic_DNA"/>
</dbReference>
<dbReference type="RefSeq" id="WP_192818513.1">
    <property type="nucleotide sequence ID" value="NZ_CP062310.1"/>
</dbReference>
<evidence type="ECO:0000256" key="1">
    <source>
        <dbReference type="ARBA" id="ARBA00004236"/>
    </source>
</evidence>
<dbReference type="KEGG" id="thel:IG193_07230"/>
<comment type="function">
    <text evidence="5">Probably part of an ABC transporter complex. Responsible for energy coupling to the transport system.</text>
</comment>
<dbReference type="Gene3D" id="3.40.50.300">
    <property type="entry name" value="P-loop containing nucleotide triphosphate hydrolases"/>
    <property type="match status" value="2"/>
</dbReference>
<dbReference type="PANTHER" id="PTHR43553">
    <property type="entry name" value="HEAVY METAL TRANSPORTER"/>
    <property type="match status" value="1"/>
</dbReference>
<evidence type="ECO:0000256" key="3">
    <source>
        <dbReference type="ARBA" id="ARBA00022741"/>
    </source>
</evidence>
<dbReference type="InParanoid" id="A0A7L9FG00"/>
<keyword evidence="3" id="KW-0547">Nucleotide-binding</keyword>
<dbReference type="GeneID" id="59149676"/>
<name>A0A7L9FG00_9CREN</name>
<dbReference type="PROSITE" id="PS50893">
    <property type="entry name" value="ABC_TRANSPORTER_2"/>
    <property type="match status" value="2"/>
</dbReference>
<evidence type="ECO:0000256" key="5">
    <source>
        <dbReference type="ARBA" id="ARBA00025157"/>
    </source>
</evidence>
<organism evidence="7 8">
    <name type="scientific">Infirmifilum lucidum</name>
    <dbReference type="NCBI Taxonomy" id="2776706"/>
    <lineage>
        <taxon>Archaea</taxon>
        <taxon>Thermoproteota</taxon>
        <taxon>Thermoprotei</taxon>
        <taxon>Thermofilales</taxon>
        <taxon>Thermofilaceae</taxon>
        <taxon>Infirmifilum</taxon>
    </lineage>
</organism>
<dbReference type="AlphaFoldDB" id="A0A7L9FG00"/>
<dbReference type="CDD" id="cd03225">
    <property type="entry name" value="ABC_cobalt_CbiO_domain1"/>
    <property type="match status" value="2"/>
</dbReference>
<dbReference type="InterPro" id="IPR015856">
    <property type="entry name" value="ABC_transpr_CbiO/EcfA_su"/>
</dbReference>
<evidence type="ECO:0000256" key="4">
    <source>
        <dbReference type="ARBA" id="ARBA00022840"/>
    </source>
</evidence>
<dbReference type="GO" id="GO:0043190">
    <property type="term" value="C:ATP-binding cassette (ABC) transporter complex"/>
    <property type="evidence" value="ECO:0007669"/>
    <property type="project" value="TreeGrafter"/>
</dbReference>
<dbReference type="InterPro" id="IPR003439">
    <property type="entry name" value="ABC_transporter-like_ATP-bd"/>
</dbReference>
<dbReference type="GO" id="GO:0016887">
    <property type="term" value="F:ATP hydrolysis activity"/>
    <property type="evidence" value="ECO:0007669"/>
    <property type="project" value="InterPro"/>
</dbReference>
<dbReference type="SUPFAM" id="SSF52540">
    <property type="entry name" value="P-loop containing nucleoside triphosphate hydrolases"/>
    <property type="match status" value="2"/>
</dbReference>
<evidence type="ECO:0000256" key="2">
    <source>
        <dbReference type="ARBA" id="ARBA00022448"/>
    </source>
</evidence>
<evidence type="ECO:0000313" key="8">
    <source>
        <dbReference type="Proteomes" id="UP000594121"/>
    </source>
</evidence>
<evidence type="ECO:0000313" key="7">
    <source>
        <dbReference type="EMBL" id="QOJ78541.1"/>
    </source>
</evidence>
<feature type="domain" description="ABC transporter" evidence="6">
    <location>
        <begin position="273"/>
        <end position="497"/>
    </location>
</feature>
<gene>
    <name evidence="7" type="ORF">IG193_07230</name>
</gene>
<keyword evidence="4 7" id="KW-0067">ATP-binding</keyword>
<keyword evidence="8" id="KW-1185">Reference proteome</keyword>
<evidence type="ECO:0000259" key="6">
    <source>
        <dbReference type="PROSITE" id="PS50893"/>
    </source>
</evidence>
<dbReference type="GO" id="GO:0042626">
    <property type="term" value="F:ATPase-coupled transmembrane transporter activity"/>
    <property type="evidence" value="ECO:0007669"/>
    <property type="project" value="TreeGrafter"/>
</dbReference>
<comment type="subcellular location">
    <subcellularLocation>
        <location evidence="1">Cell membrane</location>
    </subcellularLocation>
</comment>
<dbReference type="InterPro" id="IPR050095">
    <property type="entry name" value="ECF_ABC_transporter_ATP-bd"/>
</dbReference>
<dbReference type="SMART" id="SM00382">
    <property type="entry name" value="AAA"/>
    <property type="match status" value="2"/>
</dbReference>
<reference evidence="7 8" key="1">
    <citation type="submission" date="2020-10" db="EMBL/GenBank/DDBJ databases">
        <title>Thermofilum lucidum 3507LT sp. nov. a novel member of Thermofilaceae family isolated from Chile hot spring, and proposal of description order Thermofilales.</title>
        <authorList>
            <person name="Zayulina K.S."/>
            <person name="Elcheninov A.G."/>
            <person name="Toshchakov S.V."/>
            <person name="Kublanov I.V."/>
        </authorList>
    </citation>
    <scope>NUCLEOTIDE SEQUENCE [LARGE SCALE GENOMIC DNA]</scope>
    <source>
        <strain evidence="7 8">3507LT</strain>
    </source>
</reference>
<protein>
    <submittedName>
        <fullName evidence="7">ATP-binding cassette domain-containing protein</fullName>
    </submittedName>
</protein>
<dbReference type="Pfam" id="PF00005">
    <property type="entry name" value="ABC_tran"/>
    <property type="match status" value="2"/>
</dbReference>
<keyword evidence="2" id="KW-0813">Transport</keyword>
<dbReference type="InterPro" id="IPR027417">
    <property type="entry name" value="P-loop_NTPase"/>
</dbReference>
<dbReference type="InterPro" id="IPR003593">
    <property type="entry name" value="AAA+_ATPase"/>
</dbReference>
<dbReference type="Proteomes" id="UP000594121">
    <property type="component" value="Chromosome"/>
</dbReference>